<evidence type="ECO:0000313" key="1">
    <source>
        <dbReference type="EMBL" id="EIW80892.1"/>
    </source>
</evidence>
<dbReference type="Proteomes" id="UP000053558">
    <property type="component" value="Unassembled WGS sequence"/>
</dbReference>
<reference evidence="2" key="1">
    <citation type="journal article" date="2012" name="Science">
        <title>The Paleozoic origin of enzymatic lignin decomposition reconstructed from 31 fungal genomes.</title>
        <authorList>
            <person name="Floudas D."/>
            <person name="Binder M."/>
            <person name="Riley R."/>
            <person name="Barry K."/>
            <person name="Blanchette R.A."/>
            <person name="Henrissat B."/>
            <person name="Martinez A.T."/>
            <person name="Otillar R."/>
            <person name="Spatafora J.W."/>
            <person name="Yadav J.S."/>
            <person name="Aerts A."/>
            <person name="Benoit I."/>
            <person name="Boyd A."/>
            <person name="Carlson A."/>
            <person name="Copeland A."/>
            <person name="Coutinho P.M."/>
            <person name="de Vries R.P."/>
            <person name="Ferreira P."/>
            <person name="Findley K."/>
            <person name="Foster B."/>
            <person name="Gaskell J."/>
            <person name="Glotzer D."/>
            <person name="Gorecki P."/>
            <person name="Heitman J."/>
            <person name="Hesse C."/>
            <person name="Hori C."/>
            <person name="Igarashi K."/>
            <person name="Jurgens J.A."/>
            <person name="Kallen N."/>
            <person name="Kersten P."/>
            <person name="Kohler A."/>
            <person name="Kuees U."/>
            <person name="Kumar T.K.A."/>
            <person name="Kuo A."/>
            <person name="LaButti K."/>
            <person name="Larrondo L.F."/>
            <person name="Lindquist E."/>
            <person name="Ling A."/>
            <person name="Lombard V."/>
            <person name="Lucas S."/>
            <person name="Lundell T."/>
            <person name="Martin R."/>
            <person name="McLaughlin D.J."/>
            <person name="Morgenstern I."/>
            <person name="Morin E."/>
            <person name="Murat C."/>
            <person name="Nagy L.G."/>
            <person name="Nolan M."/>
            <person name="Ohm R.A."/>
            <person name="Patyshakuliyeva A."/>
            <person name="Rokas A."/>
            <person name="Ruiz-Duenas F.J."/>
            <person name="Sabat G."/>
            <person name="Salamov A."/>
            <person name="Samejima M."/>
            <person name="Schmutz J."/>
            <person name="Slot J.C."/>
            <person name="St John F."/>
            <person name="Stenlid J."/>
            <person name="Sun H."/>
            <person name="Sun S."/>
            <person name="Syed K."/>
            <person name="Tsang A."/>
            <person name="Wiebenga A."/>
            <person name="Young D."/>
            <person name="Pisabarro A."/>
            <person name="Eastwood D.C."/>
            <person name="Martin F."/>
            <person name="Cullen D."/>
            <person name="Grigoriev I.V."/>
            <person name="Hibbett D.S."/>
        </authorList>
    </citation>
    <scope>NUCLEOTIDE SEQUENCE [LARGE SCALE GENOMIC DNA]</scope>
    <source>
        <strain evidence="2">RWD-64-598 SS2</strain>
    </source>
</reference>
<name>A0A5M3MNZ3_CONPW</name>
<keyword evidence="2" id="KW-1185">Reference proteome</keyword>
<dbReference type="EMBL" id="JH711578">
    <property type="protein sequence ID" value="EIW80892.1"/>
    <property type="molecule type" value="Genomic_DNA"/>
</dbReference>
<accession>A0A5M3MNZ3</accession>
<dbReference type="KEGG" id="cput:CONPUDRAFT_42662"/>
<feature type="non-terminal residue" evidence="1">
    <location>
        <position position="86"/>
    </location>
</feature>
<organism evidence="1 2">
    <name type="scientific">Coniophora puteana (strain RWD-64-598)</name>
    <name type="common">Brown rot fungus</name>
    <dbReference type="NCBI Taxonomy" id="741705"/>
    <lineage>
        <taxon>Eukaryota</taxon>
        <taxon>Fungi</taxon>
        <taxon>Dikarya</taxon>
        <taxon>Basidiomycota</taxon>
        <taxon>Agaricomycotina</taxon>
        <taxon>Agaricomycetes</taxon>
        <taxon>Agaricomycetidae</taxon>
        <taxon>Boletales</taxon>
        <taxon>Coniophorineae</taxon>
        <taxon>Coniophoraceae</taxon>
        <taxon>Coniophora</taxon>
    </lineage>
</organism>
<comment type="caution">
    <text evidence="1">The sequence shown here is derived from an EMBL/GenBank/DDBJ whole genome shotgun (WGS) entry which is preliminary data.</text>
</comment>
<dbReference type="RefSeq" id="XP_007768192.1">
    <property type="nucleotide sequence ID" value="XM_007770002.1"/>
</dbReference>
<evidence type="ECO:0008006" key="3">
    <source>
        <dbReference type="Google" id="ProtNLM"/>
    </source>
</evidence>
<dbReference type="GeneID" id="19206923"/>
<sequence>GDDLSKFDLFRKFKAENDKRQAIQCVGQLVQYSARLLAQQHRTSCFIILLCGLRARFIRWDRAGAMVTRAFNYTKSDYLLEFLWRY</sequence>
<evidence type="ECO:0000313" key="2">
    <source>
        <dbReference type="Proteomes" id="UP000053558"/>
    </source>
</evidence>
<feature type="non-terminal residue" evidence="1">
    <location>
        <position position="1"/>
    </location>
</feature>
<dbReference type="OrthoDB" id="2739948at2759"/>
<protein>
    <recommendedName>
        <fullName evidence="3">Fungal-type protein kinase domain-containing protein</fullName>
    </recommendedName>
</protein>
<gene>
    <name evidence="1" type="ORF">CONPUDRAFT_42662</name>
</gene>
<dbReference type="AlphaFoldDB" id="A0A5M3MNZ3"/>
<proteinExistence type="predicted"/>